<protein>
    <submittedName>
        <fullName evidence="2">Uncharacterized protein</fullName>
    </submittedName>
</protein>
<gene>
    <name evidence="2" type="ORF">EYZ11_006094</name>
</gene>
<dbReference type="VEuPathDB" id="FungiDB:EYZ11_006094"/>
<evidence type="ECO:0000313" key="2">
    <source>
        <dbReference type="EMBL" id="THC94426.1"/>
    </source>
</evidence>
<sequence length="73" mass="7995">MMSKVAYPISPAIKGELDDMGLFHFLYISVSIVAWISFYAIGMDPEVAFGLASIGVYILTRGSARYGPMVVKM</sequence>
<keyword evidence="3" id="KW-1185">Reference proteome</keyword>
<keyword evidence="1" id="KW-1133">Transmembrane helix</keyword>
<dbReference type="AlphaFoldDB" id="A0A4S3JGC0"/>
<reference evidence="2 3" key="1">
    <citation type="submission" date="2019-03" db="EMBL/GenBank/DDBJ databases">
        <title>The genome sequence of a newly discovered highly antifungal drug resistant Aspergillus species, Aspergillus tanneri NIH 1004.</title>
        <authorList>
            <person name="Mounaud S."/>
            <person name="Singh I."/>
            <person name="Joardar V."/>
            <person name="Pakala S."/>
            <person name="Pakala S."/>
            <person name="Venepally P."/>
            <person name="Hoover J."/>
            <person name="Nierman W."/>
            <person name="Chung J."/>
            <person name="Losada L."/>
        </authorList>
    </citation>
    <scope>NUCLEOTIDE SEQUENCE [LARGE SCALE GENOMIC DNA]</scope>
    <source>
        <strain evidence="2 3">NIH1004</strain>
    </source>
</reference>
<keyword evidence="1" id="KW-0812">Transmembrane</keyword>
<name>A0A4S3JGC0_9EURO</name>
<feature type="transmembrane region" description="Helical" evidence="1">
    <location>
        <begin position="47"/>
        <end position="64"/>
    </location>
</feature>
<evidence type="ECO:0000313" key="3">
    <source>
        <dbReference type="Proteomes" id="UP000308092"/>
    </source>
</evidence>
<keyword evidence="1" id="KW-0472">Membrane</keyword>
<dbReference type="EMBL" id="SOSA01000208">
    <property type="protein sequence ID" value="THC94426.1"/>
    <property type="molecule type" value="Genomic_DNA"/>
</dbReference>
<evidence type="ECO:0000256" key="1">
    <source>
        <dbReference type="SAM" id="Phobius"/>
    </source>
</evidence>
<accession>A0A4S3JGC0</accession>
<dbReference type="Proteomes" id="UP000308092">
    <property type="component" value="Unassembled WGS sequence"/>
</dbReference>
<proteinExistence type="predicted"/>
<organism evidence="2 3">
    <name type="scientific">Aspergillus tanneri</name>
    <dbReference type="NCBI Taxonomy" id="1220188"/>
    <lineage>
        <taxon>Eukaryota</taxon>
        <taxon>Fungi</taxon>
        <taxon>Dikarya</taxon>
        <taxon>Ascomycota</taxon>
        <taxon>Pezizomycotina</taxon>
        <taxon>Eurotiomycetes</taxon>
        <taxon>Eurotiomycetidae</taxon>
        <taxon>Eurotiales</taxon>
        <taxon>Aspergillaceae</taxon>
        <taxon>Aspergillus</taxon>
        <taxon>Aspergillus subgen. Circumdati</taxon>
    </lineage>
</organism>
<feature type="transmembrane region" description="Helical" evidence="1">
    <location>
        <begin position="21"/>
        <end position="41"/>
    </location>
</feature>
<comment type="caution">
    <text evidence="2">The sequence shown here is derived from an EMBL/GenBank/DDBJ whole genome shotgun (WGS) entry which is preliminary data.</text>
</comment>